<dbReference type="GO" id="GO:0006281">
    <property type="term" value="P:DNA repair"/>
    <property type="evidence" value="ECO:0007669"/>
    <property type="project" value="UniProtKB-ARBA"/>
</dbReference>
<dbReference type="SUPFAM" id="SSF52980">
    <property type="entry name" value="Restriction endonuclease-like"/>
    <property type="match status" value="1"/>
</dbReference>
<dbReference type="EMBL" id="BGPR01180196">
    <property type="protein sequence ID" value="GBM60094.1"/>
    <property type="molecule type" value="Genomic_DNA"/>
</dbReference>
<keyword evidence="3" id="KW-1185">Reference proteome</keyword>
<evidence type="ECO:0000313" key="2">
    <source>
        <dbReference type="EMBL" id="GBM60094.1"/>
    </source>
</evidence>
<proteinExistence type="predicted"/>
<dbReference type="InterPro" id="IPR011335">
    <property type="entry name" value="Restrct_endonuc-II-like"/>
</dbReference>
<comment type="caution">
    <text evidence="2">The sequence shown here is derived from an EMBL/GenBank/DDBJ whole genome shotgun (WGS) entry which is preliminary data.</text>
</comment>
<dbReference type="Gene3D" id="3.90.320.10">
    <property type="match status" value="1"/>
</dbReference>
<evidence type="ECO:0000313" key="3">
    <source>
        <dbReference type="Proteomes" id="UP000499080"/>
    </source>
</evidence>
<dbReference type="PANTHER" id="PTHR46609:SF8">
    <property type="entry name" value="YQAJ VIRAL RECOMBINASE DOMAIN-CONTAINING PROTEIN"/>
    <property type="match status" value="1"/>
</dbReference>
<protein>
    <recommendedName>
        <fullName evidence="1">YqaJ viral recombinase domain-containing protein</fullName>
    </recommendedName>
</protein>
<dbReference type="Proteomes" id="UP000499080">
    <property type="component" value="Unassembled WGS sequence"/>
</dbReference>
<dbReference type="OrthoDB" id="6435142at2759"/>
<dbReference type="InterPro" id="IPR019080">
    <property type="entry name" value="YqaJ_viral_recombinase"/>
</dbReference>
<dbReference type="CDD" id="cd22343">
    <property type="entry name" value="PDDEXK_lambda_exonuclease-like"/>
    <property type="match status" value="1"/>
</dbReference>
<evidence type="ECO:0000259" key="1">
    <source>
        <dbReference type="Pfam" id="PF09588"/>
    </source>
</evidence>
<feature type="non-terminal residue" evidence="2">
    <location>
        <position position="257"/>
    </location>
</feature>
<dbReference type="PANTHER" id="PTHR46609">
    <property type="entry name" value="EXONUCLEASE, PHAGE-TYPE/RECB, C-TERMINAL DOMAIN-CONTAINING PROTEIN"/>
    <property type="match status" value="1"/>
</dbReference>
<feature type="domain" description="YqaJ viral recombinase" evidence="1">
    <location>
        <begin position="135"/>
        <end position="233"/>
    </location>
</feature>
<dbReference type="InterPro" id="IPR051703">
    <property type="entry name" value="NF-kappa-B_Signaling_Reg"/>
</dbReference>
<dbReference type="AlphaFoldDB" id="A0A4Y2H6Z3"/>
<gene>
    <name evidence="2" type="ORF">AVEN_70803_1</name>
</gene>
<reference evidence="2 3" key="1">
    <citation type="journal article" date="2019" name="Sci. Rep.">
        <title>Orb-weaving spider Araneus ventricosus genome elucidates the spidroin gene catalogue.</title>
        <authorList>
            <person name="Kono N."/>
            <person name="Nakamura H."/>
            <person name="Ohtoshi R."/>
            <person name="Moran D.A.P."/>
            <person name="Shinohara A."/>
            <person name="Yoshida Y."/>
            <person name="Fujiwara M."/>
            <person name="Mori M."/>
            <person name="Tomita M."/>
            <person name="Arakawa K."/>
        </authorList>
    </citation>
    <scope>NUCLEOTIDE SEQUENCE [LARGE SCALE GENOMIC DNA]</scope>
</reference>
<accession>A0A4Y2H6Z3</accession>
<organism evidence="2 3">
    <name type="scientific">Araneus ventricosus</name>
    <name type="common">Orbweaver spider</name>
    <name type="synonym">Epeira ventricosa</name>
    <dbReference type="NCBI Taxonomy" id="182803"/>
    <lineage>
        <taxon>Eukaryota</taxon>
        <taxon>Metazoa</taxon>
        <taxon>Ecdysozoa</taxon>
        <taxon>Arthropoda</taxon>
        <taxon>Chelicerata</taxon>
        <taxon>Arachnida</taxon>
        <taxon>Araneae</taxon>
        <taxon>Araneomorphae</taxon>
        <taxon>Entelegynae</taxon>
        <taxon>Araneoidea</taxon>
        <taxon>Araneidae</taxon>
        <taxon>Araneus</taxon>
    </lineage>
</organism>
<name>A0A4Y2H6Z3_ARAVE</name>
<dbReference type="Pfam" id="PF09588">
    <property type="entry name" value="YqaJ"/>
    <property type="match status" value="1"/>
</dbReference>
<sequence length="257" mass="29256">MCNKLKDIARNGKIGHVTLRKLIGSLVLRIRTAVTMAIKYRKEEPIPEESARGLRRGKLPGEHVILYGKKKIAPENDFFSPVDALSYGSNAQKADLDSETFKIKKEKFINNLAVSKEETHRILMETAIQSLFHLWIAERRKRLTASNFVFVCNRLPRTKCDNIVKRILYSNFESSGMKYGKKHKKDAIEELKKMGIKIKSSGLFIDENLPFLAATPDGLIDDDGTVEIKCPSSCSDLTPEESILKRKITFWTIDKKK</sequence>
<dbReference type="InterPro" id="IPR011604">
    <property type="entry name" value="PDDEXK-like_dom_sf"/>
</dbReference>